<feature type="domain" description="DUF7276" evidence="3">
    <location>
        <begin position="147"/>
        <end position="383"/>
    </location>
</feature>
<feature type="compositionally biased region" description="Acidic residues" evidence="1">
    <location>
        <begin position="242"/>
        <end position="264"/>
    </location>
</feature>
<comment type="caution">
    <text evidence="4">The sequence shown here is derived from an EMBL/GenBank/DDBJ whole genome shotgun (WGS) entry which is preliminary data.</text>
</comment>
<sequence>MSNDDFLENKDDLFVQKRVPHDDLHERVKYGDHPIHQGLKDDQSKAWIKKSLFEKLDYQTKINCVKEEAMAIALERYLIPMISKDQENSYKLALARICTTLTRGWFRQFAIDNHPRVSNLDKDLLSIANDIIEKCPIKQKRPDIIEHDPEIQAIFESIRPYTETISSFDEIEGDYTEGGRTGIKITSPVNNDVSVTAIITIMHMFNNEVCNPYARWTASVVILPTNDLEILSDNNEDKDRRDDDDEDSSDDEDKDRRDDEDEDRDSFDMDYVDFSFKDPLKIHPYYASYERKFSKLTSKHTFVLGIAANNGGGSWRGRDIWEPIHIKVKSADYVASLLEIPELTGDLLFKYVLDCLKPTLINNGDTPLKHWINKLKERTRLVINEIIIK</sequence>
<dbReference type="InterPro" id="IPR055700">
    <property type="entry name" value="DUF7276"/>
</dbReference>
<gene>
    <name evidence="4" type="ORF">GLOIN_2v1814539</name>
</gene>
<dbReference type="Pfam" id="PF23941">
    <property type="entry name" value="DUF7276"/>
    <property type="match status" value="1"/>
</dbReference>
<reference evidence="4 5" key="1">
    <citation type="journal article" date="2013" name="Proc. Natl. Acad. Sci. U.S.A.">
        <title>Genome of an arbuscular mycorrhizal fungus provides insight into the oldest plant symbiosis.</title>
        <authorList>
            <person name="Tisserant E."/>
            <person name="Malbreil M."/>
            <person name="Kuo A."/>
            <person name="Kohler A."/>
            <person name="Symeonidi A."/>
            <person name="Balestrini R."/>
            <person name="Charron P."/>
            <person name="Duensing N."/>
            <person name="Frei Dit Frey N."/>
            <person name="Gianinazzi-Pearson V."/>
            <person name="Gilbert L.B."/>
            <person name="Handa Y."/>
            <person name="Herr J.R."/>
            <person name="Hijri M."/>
            <person name="Koul R."/>
            <person name="Kawaguchi M."/>
            <person name="Krajinski F."/>
            <person name="Lammers P.J."/>
            <person name="Masclaux F.G."/>
            <person name="Murat C."/>
            <person name="Morin E."/>
            <person name="Ndikumana S."/>
            <person name="Pagni M."/>
            <person name="Petitpierre D."/>
            <person name="Requena N."/>
            <person name="Rosikiewicz P."/>
            <person name="Riley R."/>
            <person name="Saito K."/>
            <person name="San Clemente H."/>
            <person name="Shapiro H."/>
            <person name="van Tuinen D."/>
            <person name="Becard G."/>
            <person name="Bonfante P."/>
            <person name="Paszkowski U."/>
            <person name="Shachar-Hill Y.Y."/>
            <person name="Tuskan G.A."/>
            <person name="Young P.W."/>
            <person name="Sanders I.R."/>
            <person name="Henrissat B."/>
            <person name="Rensing S.A."/>
            <person name="Grigoriev I.V."/>
            <person name="Corradi N."/>
            <person name="Roux C."/>
            <person name="Martin F."/>
        </authorList>
    </citation>
    <scope>NUCLEOTIDE SEQUENCE [LARGE SCALE GENOMIC DNA]</scope>
    <source>
        <strain evidence="4 5">DAOM 197198</strain>
    </source>
</reference>
<feature type="domain" description="DUF7275" evidence="2">
    <location>
        <begin position="1"/>
        <end position="133"/>
    </location>
</feature>
<evidence type="ECO:0000259" key="3">
    <source>
        <dbReference type="Pfam" id="PF23941"/>
    </source>
</evidence>
<proteinExistence type="predicted"/>
<accession>A0A2P4P719</accession>
<evidence type="ECO:0000313" key="4">
    <source>
        <dbReference type="EMBL" id="POG61168.1"/>
    </source>
</evidence>
<dbReference type="AlphaFoldDB" id="A0A2P4P719"/>
<keyword evidence="5" id="KW-1185">Reference proteome</keyword>
<dbReference type="Proteomes" id="UP000018888">
    <property type="component" value="Unassembled WGS sequence"/>
</dbReference>
<name>A0A2P4P719_RHIID</name>
<evidence type="ECO:0000259" key="2">
    <source>
        <dbReference type="Pfam" id="PF23940"/>
    </source>
</evidence>
<dbReference type="InterPro" id="IPR055699">
    <property type="entry name" value="DUF7275"/>
</dbReference>
<feature type="region of interest" description="Disordered" evidence="1">
    <location>
        <begin position="232"/>
        <end position="264"/>
    </location>
</feature>
<reference evidence="4 5" key="2">
    <citation type="journal article" date="2018" name="New Phytol.">
        <title>High intraspecific genome diversity in the model arbuscular mycorrhizal symbiont Rhizophagus irregularis.</title>
        <authorList>
            <person name="Chen E.C.H."/>
            <person name="Morin E."/>
            <person name="Beaudet D."/>
            <person name="Noel J."/>
            <person name="Yildirir G."/>
            <person name="Ndikumana S."/>
            <person name="Charron P."/>
            <person name="St-Onge C."/>
            <person name="Giorgi J."/>
            <person name="Kruger M."/>
            <person name="Marton T."/>
            <person name="Ropars J."/>
            <person name="Grigoriev I.V."/>
            <person name="Hainaut M."/>
            <person name="Henrissat B."/>
            <person name="Roux C."/>
            <person name="Martin F."/>
            <person name="Corradi N."/>
        </authorList>
    </citation>
    <scope>NUCLEOTIDE SEQUENCE [LARGE SCALE GENOMIC DNA]</scope>
    <source>
        <strain evidence="4 5">DAOM 197198</strain>
    </source>
</reference>
<dbReference type="Pfam" id="PF23940">
    <property type="entry name" value="DUF7275"/>
    <property type="match status" value="1"/>
</dbReference>
<dbReference type="VEuPathDB" id="FungiDB:RhiirFUN_009104"/>
<organism evidence="4 5">
    <name type="scientific">Rhizophagus irregularis (strain DAOM 181602 / DAOM 197198 / MUCL 43194)</name>
    <name type="common">Arbuscular mycorrhizal fungus</name>
    <name type="synonym">Glomus intraradices</name>
    <dbReference type="NCBI Taxonomy" id="747089"/>
    <lineage>
        <taxon>Eukaryota</taxon>
        <taxon>Fungi</taxon>
        <taxon>Fungi incertae sedis</taxon>
        <taxon>Mucoromycota</taxon>
        <taxon>Glomeromycotina</taxon>
        <taxon>Glomeromycetes</taxon>
        <taxon>Glomerales</taxon>
        <taxon>Glomeraceae</taxon>
        <taxon>Rhizophagus</taxon>
    </lineage>
</organism>
<evidence type="ECO:0000256" key="1">
    <source>
        <dbReference type="SAM" id="MobiDB-lite"/>
    </source>
</evidence>
<protein>
    <submittedName>
        <fullName evidence="4">Uncharacterized protein</fullName>
    </submittedName>
</protein>
<dbReference type="EMBL" id="AUPC02000353">
    <property type="protein sequence ID" value="POG61168.1"/>
    <property type="molecule type" value="Genomic_DNA"/>
</dbReference>
<evidence type="ECO:0000313" key="5">
    <source>
        <dbReference type="Proteomes" id="UP000018888"/>
    </source>
</evidence>